<dbReference type="RefSeq" id="WP_211278332.1">
    <property type="nucleotide sequence ID" value="NZ_JBHLWS010000013.1"/>
</dbReference>
<keyword evidence="1 4" id="KW-0808">Transferase</keyword>
<evidence type="ECO:0000313" key="5">
    <source>
        <dbReference type="Proteomes" id="UP000243657"/>
    </source>
</evidence>
<name>A0A261F532_9BIFI</name>
<keyword evidence="2" id="KW-0012">Acyltransferase</keyword>
<organism evidence="4 5">
    <name type="scientific">Alloscardovia macacae</name>
    <dbReference type="NCBI Taxonomy" id="1160091"/>
    <lineage>
        <taxon>Bacteria</taxon>
        <taxon>Bacillati</taxon>
        <taxon>Actinomycetota</taxon>
        <taxon>Actinomycetes</taxon>
        <taxon>Bifidobacteriales</taxon>
        <taxon>Bifidobacteriaceae</taxon>
        <taxon>Alloscardovia</taxon>
    </lineage>
</organism>
<dbReference type="InterPro" id="IPR000182">
    <property type="entry name" value="GNAT_dom"/>
</dbReference>
<sequence length="164" mass="18546">MMIRHATLHDLERLAALEAEAFPGEEAASEQSIRERIQTFPECFWIAEGCEENQTHILAAINGMCTHIPDLMDEMYEKASLHDPHGEWQMIFSVASAKDHRGEGYPSRLMNALIDDAQIQKRKGIVLTCKEALIGFYERFGFVDEGVSSSEHGGAVWHQMRLTL</sequence>
<dbReference type="EMBL" id="MWWT01000005">
    <property type="protein sequence ID" value="OZG54247.1"/>
    <property type="molecule type" value="Genomic_DNA"/>
</dbReference>
<protein>
    <submittedName>
        <fullName evidence="4">Acetyltransferase</fullName>
    </submittedName>
</protein>
<comment type="caution">
    <text evidence="4">The sequence shown here is derived from an EMBL/GenBank/DDBJ whole genome shotgun (WGS) entry which is preliminary data.</text>
</comment>
<dbReference type="CDD" id="cd04301">
    <property type="entry name" value="NAT_SF"/>
    <property type="match status" value="1"/>
</dbReference>
<accession>A0A261F532</accession>
<evidence type="ECO:0000259" key="3">
    <source>
        <dbReference type="PROSITE" id="PS51186"/>
    </source>
</evidence>
<dbReference type="Gene3D" id="3.40.630.30">
    <property type="match status" value="1"/>
</dbReference>
<feature type="domain" description="N-acetyltransferase" evidence="3">
    <location>
        <begin position="1"/>
        <end position="163"/>
    </location>
</feature>
<evidence type="ECO:0000256" key="1">
    <source>
        <dbReference type="ARBA" id="ARBA00022679"/>
    </source>
</evidence>
<dbReference type="AlphaFoldDB" id="A0A261F532"/>
<dbReference type="PROSITE" id="PS51186">
    <property type="entry name" value="GNAT"/>
    <property type="match status" value="1"/>
</dbReference>
<evidence type="ECO:0000313" key="4">
    <source>
        <dbReference type="EMBL" id="OZG54247.1"/>
    </source>
</evidence>
<dbReference type="InterPro" id="IPR016181">
    <property type="entry name" value="Acyl_CoA_acyltransferase"/>
</dbReference>
<gene>
    <name evidence="4" type="ORF">ALMA_0708</name>
</gene>
<reference evidence="4 5" key="1">
    <citation type="journal article" date="2017" name="BMC Genomics">
        <title>Comparative genomic and phylogenomic analyses of the Bifidobacteriaceae family.</title>
        <authorList>
            <person name="Lugli G.A."/>
            <person name="Milani C."/>
            <person name="Turroni F."/>
            <person name="Duranti S."/>
            <person name="Mancabelli L."/>
            <person name="Mangifesta M."/>
            <person name="Ferrario C."/>
            <person name="Modesto M."/>
            <person name="Mattarelli P."/>
            <person name="Jiri K."/>
            <person name="van Sinderen D."/>
            <person name="Ventura M."/>
        </authorList>
    </citation>
    <scope>NUCLEOTIDE SEQUENCE [LARGE SCALE GENOMIC DNA]</scope>
    <source>
        <strain evidence="4 5">DSM 24762</strain>
    </source>
</reference>
<keyword evidence="5" id="KW-1185">Reference proteome</keyword>
<dbReference type="PANTHER" id="PTHR10908:SF0">
    <property type="entry name" value="SEROTONIN N-ACETYLTRANSFERASE"/>
    <property type="match status" value="1"/>
</dbReference>
<evidence type="ECO:0000256" key="2">
    <source>
        <dbReference type="ARBA" id="ARBA00023315"/>
    </source>
</evidence>
<proteinExistence type="predicted"/>
<dbReference type="PANTHER" id="PTHR10908">
    <property type="entry name" value="SEROTONIN N-ACETYLTRANSFERASE"/>
    <property type="match status" value="1"/>
</dbReference>
<dbReference type="SUPFAM" id="SSF55729">
    <property type="entry name" value="Acyl-CoA N-acyltransferases (Nat)"/>
    <property type="match status" value="1"/>
</dbReference>
<dbReference type="Pfam" id="PF13508">
    <property type="entry name" value="Acetyltransf_7"/>
    <property type="match status" value="1"/>
</dbReference>
<dbReference type="GO" id="GO:0008080">
    <property type="term" value="F:N-acetyltransferase activity"/>
    <property type="evidence" value="ECO:0007669"/>
    <property type="project" value="UniProtKB-ARBA"/>
</dbReference>
<dbReference type="Proteomes" id="UP000243657">
    <property type="component" value="Unassembled WGS sequence"/>
</dbReference>
<dbReference type="InterPro" id="IPR051635">
    <property type="entry name" value="SNAT-like"/>
</dbReference>